<sequence>MASARAAIASPRRPRSRTRIASARADHDAFFASTNYRELVHPDEARFIDLASVEVLVTEETTVL</sequence>
<evidence type="ECO:0000313" key="1">
    <source>
        <dbReference type="EMBL" id="GAA4715770.1"/>
    </source>
</evidence>
<evidence type="ECO:0000313" key="2">
    <source>
        <dbReference type="Proteomes" id="UP001500843"/>
    </source>
</evidence>
<keyword evidence="2" id="KW-1185">Reference proteome</keyword>
<accession>A0ABP8XWV3</accession>
<comment type="caution">
    <text evidence="1">The sequence shown here is derived from an EMBL/GenBank/DDBJ whole genome shotgun (WGS) entry which is preliminary data.</text>
</comment>
<dbReference type="EMBL" id="BAABHM010000022">
    <property type="protein sequence ID" value="GAA4715770.1"/>
    <property type="molecule type" value="Genomic_DNA"/>
</dbReference>
<evidence type="ECO:0008006" key="3">
    <source>
        <dbReference type="Google" id="ProtNLM"/>
    </source>
</evidence>
<organism evidence="1 2">
    <name type="scientific">Promicromonospora umidemergens</name>
    <dbReference type="NCBI Taxonomy" id="629679"/>
    <lineage>
        <taxon>Bacteria</taxon>
        <taxon>Bacillati</taxon>
        <taxon>Actinomycetota</taxon>
        <taxon>Actinomycetes</taxon>
        <taxon>Micrococcales</taxon>
        <taxon>Promicromonosporaceae</taxon>
        <taxon>Promicromonospora</taxon>
    </lineage>
</organism>
<name>A0ABP8XWV3_9MICO</name>
<proteinExistence type="predicted"/>
<protein>
    <recommendedName>
        <fullName evidence="3">EthD domain-containing protein</fullName>
    </recommendedName>
</protein>
<dbReference type="Proteomes" id="UP001500843">
    <property type="component" value="Unassembled WGS sequence"/>
</dbReference>
<gene>
    <name evidence="1" type="ORF">GCM10023198_44020</name>
</gene>
<reference evidence="2" key="1">
    <citation type="journal article" date="2019" name="Int. J. Syst. Evol. Microbiol.">
        <title>The Global Catalogue of Microorganisms (GCM) 10K type strain sequencing project: providing services to taxonomists for standard genome sequencing and annotation.</title>
        <authorList>
            <consortium name="The Broad Institute Genomics Platform"/>
            <consortium name="The Broad Institute Genome Sequencing Center for Infectious Disease"/>
            <person name="Wu L."/>
            <person name="Ma J."/>
        </authorList>
    </citation>
    <scope>NUCLEOTIDE SEQUENCE [LARGE SCALE GENOMIC DNA]</scope>
    <source>
        <strain evidence="2">JCM 17975</strain>
    </source>
</reference>